<protein>
    <submittedName>
        <fullName evidence="1">Uncharacterized protein</fullName>
    </submittedName>
</protein>
<dbReference type="Proteomes" id="UP000580250">
    <property type="component" value="Unassembled WGS sequence"/>
</dbReference>
<sequence length="44" mass="5437">MWNQHIFISENNFELKHFLCFSFELKHFLCFSFELKHFLASVLN</sequence>
<dbReference type="AlphaFoldDB" id="A0A6V7YDN3"/>
<evidence type="ECO:0000313" key="1">
    <source>
        <dbReference type="EMBL" id="CAD2209624.1"/>
    </source>
</evidence>
<reference evidence="1 2" key="1">
    <citation type="submission" date="2020-08" db="EMBL/GenBank/DDBJ databases">
        <authorList>
            <person name="Koutsovoulos G."/>
            <person name="Danchin GJ E."/>
        </authorList>
    </citation>
    <scope>NUCLEOTIDE SEQUENCE [LARGE SCALE GENOMIC DNA]</scope>
</reference>
<gene>
    <name evidence="1" type="ORF">MENT_LOCUS63821</name>
</gene>
<evidence type="ECO:0000313" key="2">
    <source>
        <dbReference type="Proteomes" id="UP000580250"/>
    </source>
</evidence>
<organism evidence="1 2">
    <name type="scientific">Meloidogyne enterolobii</name>
    <name type="common">Root-knot nematode worm</name>
    <name type="synonym">Meloidogyne mayaguensis</name>
    <dbReference type="NCBI Taxonomy" id="390850"/>
    <lineage>
        <taxon>Eukaryota</taxon>
        <taxon>Metazoa</taxon>
        <taxon>Ecdysozoa</taxon>
        <taxon>Nematoda</taxon>
        <taxon>Chromadorea</taxon>
        <taxon>Rhabditida</taxon>
        <taxon>Tylenchina</taxon>
        <taxon>Tylenchomorpha</taxon>
        <taxon>Tylenchoidea</taxon>
        <taxon>Meloidogynidae</taxon>
        <taxon>Meloidogyninae</taxon>
        <taxon>Meloidogyne</taxon>
    </lineage>
</organism>
<accession>A0A6V7YDN3</accession>
<proteinExistence type="predicted"/>
<comment type="caution">
    <text evidence="1">The sequence shown here is derived from an EMBL/GenBank/DDBJ whole genome shotgun (WGS) entry which is preliminary data.</text>
</comment>
<dbReference type="EMBL" id="CAJEWN010004397">
    <property type="protein sequence ID" value="CAD2209624.1"/>
    <property type="molecule type" value="Genomic_DNA"/>
</dbReference>
<name>A0A6V7YDN3_MELEN</name>